<feature type="region of interest" description="Disordered" evidence="1">
    <location>
        <begin position="277"/>
        <end position="296"/>
    </location>
</feature>
<name>A0A0R3LKD9_9BRAD</name>
<dbReference type="InterPro" id="IPR021747">
    <property type="entry name" value="DUF3313"/>
</dbReference>
<sequence>MGDWPRCLALSCLALRWVLVPTLGLMAAGCASAPLERSGSLASYDNLTPSDGLLTKSQVRVSKADVLAAKTARIEPTAFTVAAANQPFSDQQRNLIKNAVNRAMCFALSERFRIVAPTEAADLSVRAVITHIAPTDATAAGVSKVASVVPSVVAPGVPIPVPRLPIGLGSLSVEAEARDRSGNQKAAMIWARGANSFTSAPRVSSDGDAYDLASAFGDDFGKLLVTAESPFGKVSAPPSIGSLKASLGGAPKEAICETFGRAPGLPGMIGERIGLPPDWTDRGASANAVSEAPVTD</sequence>
<comment type="caution">
    <text evidence="2">The sequence shown here is derived from an EMBL/GenBank/DDBJ whole genome shotgun (WGS) entry which is preliminary data.</text>
</comment>
<reference evidence="2 3" key="1">
    <citation type="submission" date="2014-03" db="EMBL/GenBank/DDBJ databases">
        <title>Bradyrhizobium valentinum sp. nov., isolated from effective nodules of Lupinus mariae-josephae, a lupine endemic of basic-lime soils in Eastern Spain.</title>
        <authorList>
            <person name="Duran D."/>
            <person name="Rey L."/>
            <person name="Navarro A."/>
            <person name="Busquets A."/>
            <person name="Imperial J."/>
            <person name="Ruiz-Argueso T."/>
        </authorList>
    </citation>
    <scope>NUCLEOTIDE SEQUENCE [LARGE SCALE GENOMIC DNA]</scope>
    <source>
        <strain evidence="2 3">LmjM3</strain>
    </source>
</reference>
<evidence type="ECO:0000256" key="1">
    <source>
        <dbReference type="SAM" id="MobiDB-lite"/>
    </source>
</evidence>
<dbReference type="Proteomes" id="UP000051913">
    <property type="component" value="Unassembled WGS sequence"/>
</dbReference>
<evidence type="ECO:0000313" key="3">
    <source>
        <dbReference type="Proteomes" id="UP000051913"/>
    </source>
</evidence>
<evidence type="ECO:0008006" key="4">
    <source>
        <dbReference type="Google" id="ProtNLM"/>
    </source>
</evidence>
<proteinExistence type="predicted"/>
<gene>
    <name evidence="2" type="ORF">CP49_03635</name>
</gene>
<organism evidence="2 3">
    <name type="scientific">Bradyrhizobium valentinum</name>
    <dbReference type="NCBI Taxonomy" id="1518501"/>
    <lineage>
        <taxon>Bacteria</taxon>
        <taxon>Pseudomonadati</taxon>
        <taxon>Pseudomonadota</taxon>
        <taxon>Alphaproteobacteria</taxon>
        <taxon>Hyphomicrobiales</taxon>
        <taxon>Nitrobacteraceae</taxon>
        <taxon>Bradyrhizobium</taxon>
    </lineage>
</organism>
<keyword evidence="3" id="KW-1185">Reference proteome</keyword>
<dbReference type="EMBL" id="LLXX01000118">
    <property type="protein sequence ID" value="KRR05616.1"/>
    <property type="molecule type" value="Genomic_DNA"/>
</dbReference>
<dbReference type="PROSITE" id="PS51257">
    <property type="entry name" value="PROKAR_LIPOPROTEIN"/>
    <property type="match status" value="1"/>
</dbReference>
<dbReference type="AlphaFoldDB" id="A0A0R3LKD9"/>
<protein>
    <recommendedName>
        <fullName evidence="4">DUF3313 domain-containing protein</fullName>
    </recommendedName>
</protein>
<evidence type="ECO:0000313" key="2">
    <source>
        <dbReference type="EMBL" id="KRR05616.1"/>
    </source>
</evidence>
<dbReference type="Pfam" id="PF11769">
    <property type="entry name" value="DUF3313"/>
    <property type="match status" value="1"/>
</dbReference>
<accession>A0A0R3LKD9</accession>